<comment type="caution">
    <text evidence="2">The sequence shown here is derived from an EMBL/GenBank/DDBJ whole genome shotgun (WGS) entry which is preliminary data.</text>
</comment>
<dbReference type="RefSeq" id="WP_063022372.1">
    <property type="nucleotide sequence ID" value="NZ_JBEYBR010000004.1"/>
</dbReference>
<keyword evidence="1" id="KW-0812">Transmembrane</keyword>
<keyword evidence="1" id="KW-0472">Membrane</keyword>
<evidence type="ECO:0000313" key="3">
    <source>
        <dbReference type="Proteomes" id="UP001550535"/>
    </source>
</evidence>
<keyword evidence="3" id="KW-1185">Reference proteome</keyword>
<evidence type="ECO:0000313" key="2">
    <source>
        <dbReference type="EMBL" id="MEU2120793.1"/>
    </source>
</evidence>
<gene>
    <name evidence="2" type="ORF">ABZ507_03090</name>
</gene>
<dbReference type="Proteomes" id="UP001550535">
    <property type="component" value="Unassembled WGS sequence"/>
</dbReference>
<evidence type="ECO:0000256" key="1">
    <source>
        <dbReference type="SAM" id="Phobius"/>
    </source>
</evidence>
<sequence>MTARFVVVAVPSVFFLGVPVTVVTVFLLLFWLVELAFWAASRVTQRIEAPPPDPQMKTA</sequence>
<dbReference type="EMBL" id="JBEYBR010000004">
    <property type="protein sequence ID" value="MEU2120793.1"/>
    <property type="molecule type" value="Genomic_DNA"/>
</dbReference>
<protein>
    <submittedName>
        <fullName evidence="2">Uncharacterized protein</fullName>
    </submittedName>
</protein>
<keyword evidence="1" id="KW-1133">Transmembrane helix</keyword>
<reference evidence="2 3" key="1">
    <citation type="submission" date="2024-06" db="EMBL/GenBank/DDBJ databases">
        <title>The Natural Products Discovery Center: Release of the First 8490 Sequenced Strains for Exploring Actinobacteria Biosynthetic Diversity.</title>
        <authorList>
            <person name="Kalkreuter E."/>
            <person name="Kautsar S.A."/>
            <person name="Yang D."/>
            <person name="Bader C.D."/>
            <person name="Teijaro C.N."/>
            <person name="Fluegel L."/>
            <person name="Davis C.M."/>
            <person name="Simpson J.R."/>
            <person name="Lauterbach L."/>
            <person name="Steele A.D."/>
            <person name="Gui C."/>
            <person name="Meng S."/>
            <person name="Li G."/>
            <person name="Viehrig K."/>
            <person name="Ye F."/>
            <person name="Su P."/>
            <person name="Kiefer A.F."/>
            <person name="Nichols A."/>
            <person name="Cepeda A.J."/>
            <person name="Yan W."/>
            <person name="Fan B."/>
            <person name="Jiang Y."/>
            <person name="Adhikari A."/>
            <person name="Zheng C.-J."/>
            <person name="Schuster L."/>
            <person name="Cowan T.M."/>
            <person name="Smanski M.J."/>
            <person name="Chevrette M.G."/>
            <person name="De Carvalho L.P.S."/>
            <person name="Shen B."/>
        </authorList>
    </citation>
    <scope>NUCLEOTIDE SEQUENCE [LARGE SCALE GENOMIC DNA]</scope>
    <source>
        <strain evidence="2 3">NPDC019434</strain>
    </source>
</reference>
<proteinExistence type="predicted"/>
<name>A0ABV2X4F7_9NOCA</name>
<accession>A0ABV2X4F7</accession>
<feature type="transmembrane region" description="Helical" evidence="1">
    <location>
        <begin position="6"/>
        <end position="33"/>
    </location>
</feature>
<organism evidence="2 3">
    <name type="scientific">Nocardia niwae</name>
    <dbReference type="NCBI Taxonomy" id="626084"/>
    <lineage>
        <taxon>Bacteria</taxon>
        <taxon>Bacillati</taxon>
        <taxon>Actinomycetota</taxon>
        <taxon>Actinomycetes</taxon>
        <taxon>Mycobacteriales</taxon>
        <taxon>Nocardiaceae</taxon>
        <taxon>Nocardia</taxon>
    </lineage>
</organism>